<keyword evidence="3" id="KW-1185">Reference proteome</keyword>
<protein>
    <submittedName>
        <fullName evidence="2">Uncharacterized protein</fullName>
    </submittedName>
</protein>
<evidence type="ECO:0000256" key="1">
    <source>
        <dbReference type="SAM" id="MobiDB-lite"/>
    </source>
</evidence>
<name>A0A8S3Q7V0_MYTED</name>
<feature type="region of interest" description="Disordered" evidence="1">
    <location>
        <begin position="355"/>
        <end position="408"/>
    </location>
</feature>
<sequence>MSKKNIHQLWKTDVPDGHVDKPWTNNNSESTNHVFNMSILWESKPLLDLVQIIEDIMSTQYKDHLRPIVIITEGLVLPAKEAVRRDLFSETHLEDCCLYLTSRKSTSRQSPNEIKIKVLQRGLLFKNRIRCTFDPFRPGENEYFFKTKSVYYKNNWMVNFKIDSCIEMPNAKADNITYESSSRELSFQDMAVFASDGAAVFTGRINGVSKQHNVGFKKLEAAAEKSGGKDIRPWITSIVNHVVVTEDELFEVSVDEEVKKMSSTCFNCKLIFNFCSSLQRENRGQFRNAPIAELRQHKAANPDLGIAMAATMQNTEDEIVEPSSSTENTNNDNLDDTIPCIICLKRQEKSATEICLPTSQTKEQTPSSTVRGSTAKGSRAGGSKTAMGRNADRRTRTATTARLETTAD</sequence>
<accession>A0A8S3Q7V0</accession>
<dbReference type="AlphaFoldDB" id="A0A8S3Q7V0"/>
<organism evidence="2 3">
    <name type="scientific">Mytilus edulis</name>
    <name type="common">Blue mussel</name>
    <dbReference type="NCBI Taxonomy" id="6550"/>
    <lineage>
        <taxon>Eukaryota</taxon>
        <taxon>Metazoa</taxon>
        <taxon>Spiralia</taxon>
        <taxon>Lophotrochozoa</taxon>
        <taxon>Mollusca</taxon>
        <taxon>Bivalvia</taxon>
        <taxon>Autobranchia</taxon>
        <taxon>Pteriomorphia</taxon>
        <taxon>Mytilida</taxon>
        <taxon>Mytiloidea</taxon>
        <taxon>Mytilidae</taxon>
        <taxon>Mytilinae</taxon>
        <taxon>Mytilus</taxon>
    </lineage>
</organism>
<dbReference type="EMBL" id="CAJPWZ010000458">
    <property type="protein sequence ID" value="CAG2192931.1"/>
    <property type="molecule type" value="Genomic_DNA"/>
</dbReference>
<feature type="compositionally biased region" description="Low complexity" evidence="1">
    <location>
        <begin position="397"/>
        <end position="408"/>
    </location>
</feature>
<evidence type="ECO:0000313" key="2">
    <source>
        <dbReference type="EMBL" id="CAG2192931.1"/>
    </source>
</evidence>
<reference evidence="2" key="1">
    <citation type="submission" date="2021-03" db="EMBL/GenBank/DDBJ databases">
        <authorList>
            <person name="Bekaert M."/>
        </authorList>
    </citation>
    <scope>NUCLEOTIDE SEQUENCE</scope>
</reference>
<proteinExistence type="predicted"/>
<gene>
    <name evidence="2" type="ORF">MEDL_8063</name>
</gene>
<evidence type="ECO:0000313" key="3">
    <source>
        <dbReference type="Proteomes" id="UP000683360"/>
    </source>
</evidence>
<feature type="compositionally biased region" description="Polar residues" evidence="1">
    <location>
        <begin position="357"/>
        <end position="376"/>
    </location>
</feature>
<comment type="caution">
    <text evidence="2">The sequence shown here is derived from an EMBL/GenBank/DDBJ whole genome shotgun (WGS) entry which is preliminary data.</text>
</comment>
<dbReference type="Proteomes" id="UP000683360">
    <property type="component" value="Unassembled WGS sequence"/>
</dbReference>